<protein>
    <submittedName>
        <fullName evidence="1">Uncharacterized protein</fullName>
    </submittedName>
</protein>
<reference evidence="1" key="1">
    <citation type="submission" date="2020-04" db="EMBL/GenBank/DDBJ databases">
        <authorList>
            <person name="Chiriac C."/>
            <person name="Salcher M."/>
            <person name="Ghai R."/>
            <person name="Kavagutti S V."/>
        </authorList>
    </citation>
    <scope>NUCLEOTIDE SEQUENCE</scope>
</reference>
<gene>
    <name evidence="1" type="ORF">UFOVP631_16</name>
</gene>
<evidence type="ECO:0000313" key="1">
    <source>
        <dbReference type="EMBL" id="CAB4154235.1"/>
    </source>
</evidence>
<organism evidence="1">
    <name type="scientific">uncultured Caudovirales phage</name>
    <dbReference type="NCBI Taxonomy" id="2100421"/>
    <lineage>
        <taxon>Viruses</taxon>
        <taxon>Duplodnaviria</taxon>
        <taxon>Heunggongvirae</taxon>
        <taxon>Uroviricota</taxon>
        <taxon>Caudoviricetes</taxon>
        <taxon>Peduoviridae</taxon>
        <taxon>Maltschvirus</taxon>
        <taxon>Maltschvirus maltsch</taxon>
    </lineage>
</organism>
<sequence length="87" mass="9345">MATRQQALRAIQAVGVKLDEQIADCGTYILDAPEGKIFEANGEPSYLAGVYDREDARIGFGPKMSEIYDDIIMACQMGIVDGVGSEG</sequence>
<dbReference type="EMBL" id="LR796611">
    <property type="protein sequence ID" value="CAB4154235.1"/>
    <property type="molecule type" value="Genomic_DNA"/>
</dbReference>
<proteinExistence type="predicted"/>
<name>A0A6J5NAU5_9CAUD</name>
<accession>A0A6J5NAU5</accession>